<organism evidence="1 2">
    <name type="scientific">Enterococcus wangshanyuanii</name>
    <dbReference type="NCBI Taxonomy" id="2005703"/>
    <lineage>
        <taxon>Bacteria</taxon>
        <taxon>Bacillati</taxon>
        <taxon>Bacillota</taxon>
        <taxon>Bacilli</taxon>
        <taxon>Lactobacillales</taxon>
        <taxon>Enterococcaceae</taxon>
        <taxon>Enterococcus</taxon>
    </lineage>
</organism>
<reference evidence="2" key="1">
    <citation type="journal article" date="2019" name="Int. J. Syst. Evol. Microbiol.">
        <title>The Global Catalogue of Microorganisms (GCM) 10K type strain sequencing project: providing services to taxonomists for standard genome sequencing and annotation.</title>
        <authorList>
            <consortium name="The Broad Institute Genomics Platform"/>
            <consortium name="The Broad Institute Genome Sequencing Center for Infectious Disease"/>
            <person name="Wu L."/>
            <person name="Ma J."/>
        </authorList>
    </citation>
    <scope>NUCLEOTIDE SEQUENCE [LARGE SCALE GENOMIC DNA]</scope>
    <source>
        <strain evidence="2">CGMCC 1.15942</strain>
    </source>
</reference>
<name>A0ABQ1NKE7_9ENTE</name>
<evidence type="ECO:0000313" key="2">
    <source>
        <dbReference type="Proteomes" id="UP000630615"/>
    </source>
</evidence>
<sequence length="55" mass="7033">MYVKIQFWGIIFYEKFFRDEQRIEENDQELLFLGNQRMDCLDYFIREDREETEEL</sequence>
<gene>
    <name evidence="1" type="ORF">GCM10011573_06350</name>
</gene>
<evidence type="ECO:0000313" key="1">
    <source>
        <dbReference type="EMBL" id="GGC79430.1"/>
    </source>
</evidence>
<comment type="caution">
    <text evidence="1">The sequence shown here is derived from an EMBL/GenBank/DDBJ whole genome shotgun (WGS) entry which is preliminary data.</text>
</comment>
<protein>
    <submittedName>
        <fullName evidence="1">Uncharacterized protein</fullName>
    </submittedName>
</protein>
<proteinExistence type="predicted"/>
<dbReference type="RefSeq" id="WP_157894222.1">
    <property type="nucleotide sequence ID" value="NZ_BMKI01000001.1"/>
</dbReference>
<dbReference type="EMBL" id="BMKI01000001">
    <property type="protein sequence ID" value="GGC79430.1"/>
    <property type="molecule type" value="Genomic_DNA"/>
</dbReference>
<accession>A0ABQ1NKE7</accession>
<keyword evidence="2" id="KW-1185">Reference proteome</keyword>
<dbReference type="Proteomes" id="UP000630615">
    <property type="component" value="Unassembled WGS sequence"/>
</dbReference>